<dbReference type="Pfam" id="PF17768">
    <property type="entry name" value="RecJ_OB"/>
    <property type="match status" value="1"/>
</dbReference>
<sequence>MKKAKYDWQIPINENLPEEFIAAVSEQGLAPVFAQLLWNRGIQTSETIQTFLNPSMEQLHDPYLFYDMENVVERIHQAIVEDENILIYGDYDADGITSTTVLKEALEILGAQVETYLPNRFEDGYGPNKARYKAFIDAGVQLIITVDNGVSGHEAIDFANECGVDVIVTDHHELPLELPNAYGIIHPRHPEGSYPFKDLAGVGVSFKLACALLDEIPMELLDLVAIGTVADMVSLTDENRILVTWGLKQLKKGTRLGLNQLLMVSGIKLSDVDETTIGFSIAPRLNAVGRLGDANPAVELMATFDEEKAASLAQAFNQINQQRKELVEETTKKALDQVRSENHVHLVVGEDWHEGILGIVAGRIMQETGKPTIVLTKKQEDLYKGSGRSFQKLNLFSVLQENQSLLHTFGGHHSAVGVSVMKEQLAQLQHNLNQYVETHQIDFSQGLPLSVEGKLPFSAITLPFIQSLKILAPFGMDNPVPQFIIEEVDIVESRIIGSNQQHLKFVVGDATGASIEGVGFGFGGEQSEFQHANLRLATELTINEWNGKKLPQLRLLDYEVPDFQVFDFRGKRQQQSFSSSESIIHFAFSQKLFKSFKTTTNQPVIYVDSFEHFSASFSTQWLGKTIAFIDAPSQIQLVKEIVNYTKTTRVYLLGQTADEAYLDGIGSREQYATLFRLLKQQPSLDVRHKLMDISRYTKIPKNLLIFMIQVFSELEFVTITDGVLKVNQTPKQRSLEESQLYQNRLMKIKSEEFLLLSDISKIKQWFAANEEK</sequence>
<dbReference type="InterPro" id="IPR003156">
    <property type="entry name" value="DHHA1_dom"/>
</dbReference>
<evidence type="ECO:0000313" key="10">
    <source>
        <dbReference type="EMBL" id="MFC4719253.1"/>
    </source>
</evidence>
<reference evidence="11" key="1">
    <citation type="journal article" date="2019" name="Int. J. Syst. Evol. Microbiol.">
        <title>The Global Catalogue of Microorganisms (GCM) 10K type strain sequencing project: providing services to taxonomists for standard genome sequencing and annotation.</title>
        <authorList>
            <consortium name="The Broad Institute Genomics Platform"/>
            <consortium name="The Broad Institute Genome Sequencing Center for Infectious Disease"/>
            <person name="Wu L."/>
            <person name="Ma J."/>
        </authorList>
    </citation>
    <scope>NUCLEOTIDE SEQUENCE [LARGE SCALE GENOMIC DNA]</scope>
    <source>
        <strain evidence="11">CGMCC 1.19032</strain>
    </source>
</reference>
<organism evidence="10 11">
    <name type="scientific">Enterococcus lemanii</name>
    <dbReference type="NCBI Taxonomy" id="1159752"/>
    <lineage>
        <taxon>Bacteria</taxon>
        <taxon>Bacillati</taxon>
        <taxon>Bacillota</taxon>
        <taxon>Bacilli</taxon>
        <taxon>Lactobacillales</taxon>
        <taxon>Enterococcaceae</taxon>
        <taxon>Enterococcus</taxon>
    </lineage>
</organism>
<proteinExistence type="inferred from homology"/>
<evidence type="ECO:0000259" key="8">
    <source>
        <dbReference type="Pfam" id="PF10141"/>
    </source>
</evidence>
<feature type="domain" description="Single-stranded-DNA-specific exonuclease RecJ C-terminal" evidence="8">
    <location>
        <begin position="564"/>
        <end position="766"/>
    </location>
</feature>
<dbReference type="InterPro" id="IPR051673">
    <property type="entry name" value="SSDNA_exonuclease_RecJ"/>
</dbReference>
<dbReference type="Pfam" id="PF02272">
    <property type="entry name" value="DHHA1"/>
    <property type="match status" value="1"/>
</dbReference>
<dbReference type="Proteomes" id="UP001595969">
    <property type="component" value="Unassembled WGS sequence"/>
</dbReference>
<dbReference type="InterPro" id="IPR041122">
    <property type="entry name" value="RecJ_OB"/>
</dbReference>
<evidence type="ECO:0000256" key="4">
    <source>
        <dbReference type="ARBA" id="ARBA00022801"/>
    </source>
</evidence>
<comment type="similarity">
    <text evidence="1">Belongs to the RecJ family.</text>
</comment>
<evidence type="ECO:0000256" key="3">
    <source>
        <dbReference type="ARBA" id="ARBA00022722"/>
    </source>
</evidence>
<evidence type="ECO:0000259" key="6">
    <source>
        <dbReference type="Pfam" id="PF01368"/>
    </source>
</evidence>
<dbReference type="Pfam" id="PF10141">
    <property type="entry name" value="ssDNA-exonuc_C"/>
    <property type="match status" value="1"/>
</dbReference>
<feature type="domain" description="DDH" evidence="6">
    <location>
        <begin position="84"/>
        <end position="228"/>
    </location>
</feature>
<keyword evidence="3" id="KW-0540">Nuclease</keyword>
<dbReference type="SUPFAM" id="SSF64182">
    <property type="entry name" value="DHH phosphoesterases"/>
    <property type="match status" value="1"/>
</dbReference>
<evidence type="ECO:0000259" key="7">
    <source>
        <dbReference type="Pfam" id="PF02272"/>
    </source>
</evidence>
<dbReference type="NCBIfam" id="TIGR00644">
    <property type="entry name" value="recJ"/>
    <property type="match status" value="1"/>
</dbReference>
<dbReference type="PANTHER" id="PTHR30255:SF2">
    <property type="entry name" value="SINGLE-STRANDED-DNA-SPECIFIC EXONUCLEASE RECJ"/>
    <property type="match status" value="1"/>
</dbReference>
<dbReference type="EMBL" id="JBHSGS010000032">
    <property type="protein sequence ID" value="MFC4719253.1"/>
    <property type="molecule type" value="Genomic_DNA"/>
</dbReference>
<dbReference type="PANTHER" id="PTHR30255">
    <property type="entry name" value="SINGLE-STRANDED-DNA-SPECIFIC EXONUCLEASE RECJ"/>
    <property type="match status" value="1"/>
</dbReference>
<gene>
    <name evidence="10" type="primary">recJ</name>
    <name evidence="10" type="ORF">ACFO5I_05875</name>
</gene>
<dbReference type="Gene3D" id="3.10.310.30">
    <property type="match status" value="1"/>
</dbReference>
<dbReference type="InterPro" id="IPR018779">
    <property type="entry name" value="RecJ_C"/>
</dbReference>
<dbReference type="GO" id="GO:0004527">
    <property type="term" value="F:exonuclease activity"/>
    <property type="evidence" value="ECO:0007669"/>
    <property type="project" value="UniProtKB-KW"/>
</dbReference>
<keyword evidence="11" id="KW-1185">Reference proteome</keyword>
<accession>A0ABV9MX74</accession>
<dbReference type="InterPro" id="IPR001667">
    <property type="entry name" value="DDH_dom"/>
</dbReference>
<evidence type="ECO:0000256" key="5">
    <source>
        <dbReference type="ARBA" id="ARBA00022839"/>
    </source>
</evidence>
<dbReference type="InterPro" id="IPR004610">
    <property type="entry name" value="RecJ"/>
</dbReference>
<evidence type="ECO:0000313" key="11">
    <source>
        <dbReference type="Proteomes" id="UP001595969"/>
    </source>
</evidence>
<evidence type="ECO:0000259" key="9">
    <source>
        <dbReference type="Pfam" id="PF17768"/>
    </source>
</evidence>
<name>A0ABV9MX74_9ENTE</name>
<evidence type="ECO:0000256" key="2">
    <source>
        <dbReference type="ARBA" id="ARBA00019841"/>
    </source>
</evidence>
<evidence type="ECO:0000256" key="1">
    <source>
        <dbReference type="ARBA" id="ARBA00005915"/>
    </source>
</evidence>
<feature type="domain" description="DHHA1" evidence="7">
    <location>
        <begin position="344"/>
        <end position="437"/>
    </location>
</feature>
<dbReference type="Pfam" id="PF01368">
    <property type="entry name" value="DHH"/>
    <property type="match status" value="1"/>
</dbReference>
<keyword evidence="5 10" id="KW-0269">Exonuclease</keyword>
<feature type="domain" description="RecJ OB" evidence="9">
    <location>
        <begin position="452"/>
        <end position="557"/>
    </location>
</feature>
<protein>
    <recommendedName>
        <fullName evidence="2">Single-stranded-DNA-specific exonuclease RecJ</fullName>
    </recommendedName>
</protein>
<keyword evidence="4" id="KW-0378">Hydrolase</keyword>
<dbReference type="RefSeq" id="WP_204654075.1">
    <property type="nucleotide sequence ID" value="NZ_JAFBFD010000019.1"/>
</dbReference>
<comment type="caution">
    <text evidence="10">The sequence shown here is derived from an EMBL/GenBank/DDBJ whole genome shotgun (WGS) entry which is preliminary data.</text>
</comment>
<dbReference type="Gene3D" id="3.90.1640.30">
    <property type="match status" value="1"/>
</dbReference>
<dbReference type="InterPro" id="IPR038763">
    <property type="entry name" value="DHH_sf"/>
</dbReference>